<evidence type="ECO:0000256" key="4">
    <source>
        <dbReference type="ARBA" id="ARBA00022989"/>
    </source>
</evidence>
<evidence type="ECO:0000256" key="5">
    <source>
        <dbReference type="ARBA" id="ARBA00023136"/>
    </source>
</evidence>
<accession>A0AAV1I9Y8</accession>
<keyword evidence="8" id="KW-1185">Reference proteome</keyword>
<dbReference type="Proteomes" id="UP001314263">
    <property type="component" value="Unassembled WGS sequence"/>
</dbReference>
<evidence type="ECO:0000256" key="2">
    <source>
        <dbReference type="ARBA" id="ARBA00004243"/>
    </source>
</evidence>
<dbReference type="SUPFAM" id="SSF110111">
    <property type="entry name" value="Ctag/Cox11"/>
    <property type="match status" value="1"/>
</dbReference>
<name>A0AAV1I9Y8_9CHLO</name>
<dbReference type="InterPro" id="IPR007533">
    <property type="entry name" value="Cyt_c_oxidase_assmbl_CtaG"/>
</dbReference>
<keyword evidence="5 6" id="KW-0472">Membrane</keyword>
<evidence type="ECO:0000256" key="3">
    <source>
        <dbReference type="ARBA" id="ARBA00022692"/>
    </source>
</evidence>
<gene>
    <name evidence="7" type="ORF">CVIRNUC_007388</name>
</gene>
<feature type="transmembrane region" description="Helical" evidence="6">
    <location>
        <begin position="158"/>
        <end position="176"/>
    </location>
</feature>
<dbReference type="Gene3D" id="2.60.370.10">
    <property type="entry name" value="Ctag/Cox11"/>
    <property type="match status" value="1"/>
</dbReference>
<dbReference type="PANTHER" id="PTHR21320">
    <property type="entry name" value="CYTOCHROME C OXIDASE ASSEMBLY PROTEIN COX11-RELATED"/>
    <property type="match status" value="1"/>
</dbReference>
<dbReference type="PANTHER" id="PTHR21320:SF3">
    <property type="entry name" value="CYTOCHROME C OXIDASE ASSEMBLY PROTEIN COX11, MITOCHONDRIAL-RELATED"/>
    <property type="match status" value="1"/>
</dbReference>
<dbReference type="AlphaFoldDB" id="A0AAV1I9Y8"/>
<comment type="subcellular location">
    <subcellularLocation>
        <location evidence="2">Mitochondrion inner membrane</location>
        <topology evidence="2">Single-pass membrane protein</topology>
        <orientation evidence="2">Intermembrane side</orientation>
    </subcellularLocation>
</comment>
<dbReference type="EMBL" id="CAUYUE010000010">
    <property type="protein sequence ID" value="CAK0784184.1"/>
    <property type="molecule type" value="Genomic_DNA"/>
</dbReference>
<evidence type="ECO:0000313" key="7">
    <source>
        <dbReference type="EMBL" id="CAK0784184.1"/>
    </source>
</evidence>
<dbReference type="InterPro" id="IPR023471">
    <property type="entry name" value="CtaG/Cox11_dom_sf"/>
</dbReference>
<keyword evidence="3 6" id="KW-0812">Transmembrane</keyword>
<dbReference type="GO" id="GO:0005743">
    <property type="term" value="C:mitochondrial inner membrane"/>
    <property type="evidence" value="ECO:0007669"/>
    <property type="project" value="UniProtKB-SubCell"/>
</dbReference>
<comment type="caution">
    <text evidence="7">The sequence shown here is derived from an EMBL/GenBank/DDBJ whole genome shotgun (WGS) entry which is preliminary data.</text>
</comment>
<evidence type="ECO:0000313" key="8">
    <source>
        <dbReference type="Proteomes" id="UP001314263"/>
    </source>
</evidence>
<dbReference type="FunFam" id="2.60.370.10:FF:000001">
    <property type="entry name" value="COX11 cytochrome c oxidase assembly homolog"/>
    <property type="match status" value="1"/>
</dbReference>
<dbReference type="HAMAP" id="MF_00155">
    <property type="entry name" value="CtaG"/>
    <property type="match status" value="1"/>
</dbReference>
<dbReference type="NCBIfam" id="NF003465">
    <property type="entry name" value="PRK05089.1"/>
    <property type="match status" value="1"/>
</dbReference>
<keyword evidence="4 6" id="KW-1133">Transmembrane helix</keyword>
<evidence type="ECO:0000256" key="6">
    <source>
        <dbReference type="SAM" id="Phobius"/>
    </source>
</evidence>
<proteinExistence type="inferred from homology"/>
<dbReference type="GO" id="GO:0005507">
    <property type="term" value="F:copper ion binding"/>
    <property type="evidence" value="ECO:0007669"/>
    <property type="project" value="InterPro"/>
</dbReference>
<evidence type="ECO:0000256" key="1">
    <source>
        <dbReference type="ARBA" id="ARBA00004007"/>
    </source>
</evidence>
<dbReference type="Pfam" id="PF04442">
    <property type="entry name" value="CtaG_Cox11"/>
    <property type="match status" value="1"/>
</dbReference>
<reference evidence="7 8" key="1">
    <citation type="submission" date="2023-10" db="EMBL/GenBank/DDBJ databases">
        <authorList>
            <person name="Maclean D."/>
            <person name="Macfadyen A."/>
        </authorList>
    </citation>
    <scope>NUCLEOTIDE SEQUENCE [LARGE SCALE GENOMIC DNA]</scope>
</reference>
<organism evidence="7 8">
    <name type="scientific">Coccomyxa viridis</name>
    <dbReference type="NCBI Taxonomy" id="1274662"/>
    <lineage>
        <taxon>Eukaryota</taxon>
        <taxon>Viridiplantae</taxon>
        <taxon>Chlorophyta</taxon>
        <taxon>core chlorophytes</taxon>
        <taxon>Trebouxiophyceae</taxon>
        <taxon>Trebouxiophyceae incertae sedis</taxon>
        <taxon>Coccomyxaceae</taxon>
        <taxon>Coccomyxa</taxon>
    </lineage>
</organism>
<protein>
    <submittedName>
        <fullName evidence="7">Uncharacterized protein</fullName>
    </submittedName>
</protein>
<sequence>MSLQRAFSQLARRTASHCQSPAHAHTFAEQSLSSRAAVPEAASSCGAQLGRGAYMPAALRACQQGRALASSSSAQLSSCWAALRTQLCDHRLTQRLHSSAQSHSMSPATVRRWQPSRALQHYHLQSGTSSLSAARAFSSQAQRAQQRQRLQKQSSEQGVYLVSLVVGMVGLTYASVPLYRMFCQATGFGGTVQEGRTVEDKLRARDENPDEAVEKAAAARELTVSFNADVADGMPWRFVPAQRSVKVHPGQSTLVFYNAHNTSDKAITGVSTYNVAPQQAGYYFNKIQCFCFEEQKLRPGEKIDMPVFFYIDPEFATDPRMNGINHLTLSYTFFNVEEEAVELDGEMVPAAALIGRERHVNAAHAS</sequence>
<comment type="function">
    <text evidence="1">Exerts its effect at some terminal stage of cytochrome c oxidase synthesis, probably by being involved in the insertion of the copper B into subunit I.</text>
</comment>